<organism evidence="4">
    <name type="scientific">mine drainage metagenome</name>
    <dbReference type="NCBI Taxonomy" id="410659"/>
    <lineage>
        <taxon>unclassified sequences</taxon>
        <taxon>metagenomes</taxon>
        <taxon>ecological metagenomes</taxon>
    </lineage>
</organism>
<name>T0Y186_9ZZZZ</name>
<proteinExistence type="predicted"/>
<dbReference type="InterPro" id="IPR048970">
    <property type="entry name" value="OB_Ssb-like"/>
</dbReference>
<evidence type="ECO:0000313" key="4">
    <source>
        <dbReference type="EMBL" id="EQD28846.1"/>
    </source>
</evidence>
<dbReference type="AlphaFoldDB" id="T0Y186"/>
<dbReference type="InterPro" id="IPR051231">
    <property type="entry name" value="SOSS-B"/>
</dbReference>
<keyword evidence="4" id="KW-0436">Ligase</keyword>
<feature type="domain" description="Single-stranded DNA binding protein Ssb-like OB fold" evidence="3">
    <location>
        <begin position="15"/>
        <end position="94"/>
    </location>
</feature>
<dbReference type="CDD" id="cd04491">
    <property type="entry name" value="SoSSB_OBF"/>
    <property type="match status" value="1"/>
</dbReference>
<gene>
    <name evidence="4" type="ORF">B2A_14732</name>
</gene>
<reference evidence="4" key="1">
    <citation type="submission" date="2013-08" db="EMBL/GenBank/DDBJ databases">
        <authorList>
            <person name="Mendez C."/>
            <person name="Richter M."/>
            <person name="Ferrer M."/>
            <person name="Sanchez J."/>
        </authorList>
    </citation>
    <scope>NUCLEOTIDE SEQUENCE</scope>
</reference>
<dbReference type="SUPFAM" id="SSF50249">
    <property type="entry name" value="Nucleic acid-binding proteins"/>
    <property type="match status" value="1"/>
</dbReference>
<accession>T0Y186</accession>
<dbReference type="Gene3D" id="2.40.50.140">
    <property type="entry name" value="Nucleic acid-binding proteins"/>
    <property type="match status" value="1"/>
</dbReference>
<evidence type="ECO:0000256" key="2">
    <source>
        <dbReference type="SAM" id="MobiDB-lite"/>
    </source>
</evidence>
<keyword evidence="1" id="KW-0238">DNA-binding</keyword>
<dbReference type="EMBL" id="AUZZ01010707">
    <property type="protein sequence ID" value="EQD28846.1"/>
    <property type="molecule type" value="Genomic_DNA"/>
</dbReference>
<sequence>MKISELKAGASNVTIQAKVVKKDDPREVVTKYGKRLSVANITLEDDSGSIPMSLWGNDISKVNEGDMIEIVNGYVNEFRGAPQLSTGKFGKINVIEKGSGTEEELGETEEYDAAEELPKDSDVDENE</sequence>
<dbReference type="Pfam" id="PF21473">
    <property type="entry name" value="OB_Ssb-like"/>
    <property type="match status" value="1"/>
</dbReference>
<dbReference type="GO" id="GO:0003677">
    <property type="term" value="F:DNA binding"/>
    <property type="evidence" value="ECO:0007669"/>
    <property type="project" value="UniProtKB-KW"/>
</dbReference>
<feature type="compositionally biased region" description="Acidic residues" evidence="2">
    <location>
        <begin position="101"/>
        <end position="115"/>
    </location>
</feature>
<evidence type="ECO:0000259" key="3">
    <source>
        <dbReference type="Pfam" id="PF21473"/>
    </source>
</evidence>
<feature type="region of interest" description="Disordered" evidence="2">
    <location>
        <begin position="97"/>
        <end position="127"/>
    </location>
</feature>
<dbReference type="PANTHER" id="PTHR13356:SF0">
    <property type="entry name" value="SOSS COMPLEX SUBUNIT B HOMOLOG"/>
    <property type="match status" value="1"/>
</dbReference>
<evidence type="ECO:0000256" key="1">
    <source>
        <dbReference type="ARBA" id="ARBA00023125"/>
    </source>
</evidence>
<protein>
    <submittedName>
        <fullName evidence="4">Nucleic acid binding OB-fold protein</fullName>
        <ecNumber evidence="4">6.1.1.-</ecNumber>
    </submittedName>
</protein>
<dbReference type="EC" id="6.1.1.-" evidence="4"/>
<dbReference type="GO" id="GO:0010212">
    <property type="term" value="P:response to ionizing radiation"/>
    <property type="evidence" value="ECO:0007669"/>
    <property type="project" value="TreeGrafter"/>
</dbReference>
<dbReference type="GO" id="GO:0016874">
    <property type="term" value="F:ligase activity"/>
    <property type="evidence" value="ECO:0007669"/>
    <property type="project" value="UniProtKB-KW"/>
</dbReference>
<dbReference type="PANTHER" id="PTHR13356">
    <property type="entry name" value="OB FOLD NUCLEIC ACID BINDING PROTEIN-RELATED"/>
    <property type="match status" value="1"/>
</dbReference>
<reference evidence="4" key="2">
    <citation type="journal article" date="2014" name="ISME J.">
        <title>Microbial stratification in low pH oxic and suboxic macroscopic growths along an acid mine drainage.</title>
        <authorList>
            <person name="Mendez-Garcia C."/>
            <person name="Mesa V."/>
            <person name="Sprenger R.R."/>
            <person name="Richter M."/>
            <person name="Diez M.S."/>
            <person name="Solano J."/>
            <person name="Bargiela R."/>
            <person name="Golyshina O.V."/>
            <person name="Manteca A."/>
            <person name="Ramos J.L."/>
            <person name="Gallego J.R."/>
            <person name="Llorente I."/>
            <person name="Martins Dos Santos V.A."/>
            <person name="Jensen O.N."/>
            <person name="Pelaez A.I."/>
            <person name="Sanchez J."/>
            <person name="Ferrer M."/>
        </authorList>
    </citation>
    <scope>NUCLEOTIDE SEQUENCE</scope>
</reference>
<dbReference type="InterPro" id="IPR012340">
    <property type="entry name" value="NA-bd_OB-fold"/>
</dbReference>
<comment type="caution">
    <text evidence="4">The sequence shown here is derived from an EMBL/GenBank/DDBJ whole genome shotgun (WGS) entry which is preliminary data.</text>
</comment>
<dbReference type="GO" id="GO:0000724">
    <property type="term" value="P:double-strand break repair via homologous recombination"/>
    <property type="evidence" value="ECO:0007669"/>
    <property type="project" value="TreeGrafter"/>
</dbReference>